<organism evidence="1 2">
    <name type="scientific">Heliocybe sulcata</name>
    <dbReference type="NCBI Taxonomy" id="5364"/>
    <lineage>
        <taxon>Eukaryota</taxon>
        <taxon>Fungi</taxon>
        <taxon>Dikarya</taxon>
        <taxon>Basidiomycota</taxon>
        <taxon>Agaricomycotina</taxon>
        <taxon>Agaricomycetes</taxon>
        <taxon>Gloeophyllales</taxon>
        <taxon>Gloeophyllaceae</taxon>
        <taxon>Heliocybe</taxon>
    </lineage>
</organism>
<accession>A0A5C3NMC1</accession>
<dbReference type="EMBL" id="ML213503">
    <property type="protein sequence ID" value="TFK57616.1"/>
    <property type="molecule type" value="Genomic_DNA"/>
</dbReference>
<dbReference type="SUPFAM" id="SSF54495">
    <property type="entry name" value="UBC-like"/>
    <property type="match status" value="1"/>
</dbReference>
<evidence type="ECO:0000313" key="1">
    <source>
        <dbReference type="EMBL" id="TFK57616.1"/>
    </source>
</evidence>
<evidence type="ECO:0000313" key="2">
    <source>
        <dbReference type="Proteomes" id="UP000305948"/>
    </source>
</evidence>
<sequence>MFPIYELTTEIRFPLSPPSCQFVTPTYHSRISPCFSHDDILMSFSRITPDPRMPIGNK</sequence>
<protein>
    <submittedName>
        <fullName evidence="1">Uncharacterized protein</fullName>
    </submittedName>
</protein>
<keyword evidence="2" id="KW-1185">Reference proteome</keyword>
<name>A0A5C3NMC1_9AGAM</name>
<dbReference type="AlphaFoldDB" id="A0A5C3NMC1"/>
<reference evidence="1 2" key="1">
    <citation type="journal article" date="2019" name="Nat. Ecol. Evol.">
        <title>Megaphylogeny resolves global patterns of mushroom evolution.</title>
        <authorList>
            <person name="Varga T."/>
            <person name="Krizsan K."/>
            <person name="Foldi C."/>
            <person name="Dima B."/>
            <person name="Sanchez-Garcia M."/>
            <person name="Sanchez-Ramirez S."/>
            <person name="Szollosi G.J."/>
            <person name="Szarkandi J.G."/>
            <person name="Papp V."/>
            <person name="Albert L."/>
            <person name="Andreopoulos W."/>
            <person name="Angelini C."/>
            <person name="Antonin V."/>
            <person name="Barry K.W."/>
            <person name="Bougher N.L."/>
            <person name="Buchanan P."/>
            <person name="Buyck B."/>
            <person name="Bense V."/>
            <person name="Catcheside P."/>
            <person name="Chovatia M."/>
            <person name="Cooper J."/>
            <person name="Damon W."/>
            <person name="Desjardin D."/>
            <person name="Finy P."/>
            <person name="Geml J."/>
            <person name="Haridas S."/>
            <person name="Hughes K."/>
            <person name="Justo A."/>
            <person name="Karasinski D."/>
            <person name="Kautmanova I."/>
            <person name="Kiss B."/>
            <person name="Kocsube S."/>
            <person name="Kotiranta H."/>
            <person name="LaButti K.M."/>
            <person name="Lechner B.E."/>
            <person name="Liimatainen K."/>
            <person name="Lipzen A."/>
            <person name="Lukacs Z."/>
            <person name="Mihaltcheva S."/>
            <person name="Morgado L.N."/>
            <person name="Niskanen T."/>
            <person name="Noordeloos M.E."/>
            <person name="Ohm R.A."/>
            <person name="Ortiz-Santana B."/>
            <person name="Ovrebo C."/>
            <person name="Racz N."/>
            <person name="Riley R."/>
            <person name="Savchenko A."/>
            <person name="Shiryaev A."/>
            <person name="Soop K."/>
            <person name="Spirin V."/>
            <person name="Szebenyi C."/>
            <person name="Tomsovsky M."/>
            <person name="Tulloss R.E."/>
            <person name="Uehling J."/>
            <person name="Grigoriev I.V."/>
            <person name="Vagvolgyi C."/>
            <person name="Papp T."/>
            <person name="Martin F.M."/>
            <person name="Miettinen O."/>
            <person name="Hibbett D.S."/>
            <person name="Nagy L.G."/>
        </authorList>
    </citation>
    <scope>NUCLEOTIDE SEQUENCE [LARGE SCALE GENOMIC DNA]</scope>
    <source>
        <strain evidence="1 2">OMC1185</strain>
    </source>
</reference>
<dbReference type="InterPro" id="IPR016135">
    <property type="entry name" value="UBQ-conjugating_enzyme/RWD"/>
</dbReference>
<dbReference type="Proteomes" id="UP000305948">
    <property type="component" value="Unassembled WGS sequence"/>
</dbReference>
<proteinExistence type="predicted"/>
<gene>
    <name evidence="1" type="ORF">OE88DRAFT_1651440</name>
</gene>